<keyword evidence="3" id="KW-1185">Reference proteome</keyword>
<feature type="chain" id="PRO_5019197439" description="Fibronectin type-III domain-containing protein" evidence="1">
    <location>
        <begin position="21"/>
        <end position="304"/>
    </location>
</feature>
<feature type="signal peptide" evidence="1">
    <location>
        <begin position="1"/>
        <end position="20"/>
    </location>
</feature>
<name>A0A420W7R2_9BACT</name>
<proteinExistence type="predicted"/>
<evidence type="ECO:0008006" key="4">
    <source>
        <dbReference type="Google" id="ProtNLM"/>
    </source>
</evidence>
<dbReference type="Proteomes" id="UP000280881">
    <property type="component" value="Unassembled WGS sequence"/>
</dbReference>
<sequence length="304" mass="34840">MKKLIILSLFPLLTSFTMCGHRGAPKPPLTYNPSVPEVHPPVQEFKSPLIWWERVETFEDRRKIPQTEKIKYRVIIDFGKREVETEENYFKDKPIEPKEKRCYSIVAVYGKNKSKKSEPLCIVGREPIEEVPRVIKTLEGDGLIKIEIAPHKNFKVEVFKNQKEPYVKPYRILDEGSTEFIDKEVENGKSYTYLLRFSKGKLKGRFAEPITLTPKDTLPPEPPGNPLLIKGEKCLLVWEPSPSKDTVAYLIETDKRKFKTSGIYFTLTECPKEVELFAVDKAGNLSRPVKPEVIDEEGSGSNGK</sequence>
<dbReference type="AlphaFoldDB" id="A0A420W7R2"/>
<gene>
    <name evidence="2" type="ORF">C7457_0196</name>
</gene>
<evidence type="ECO:0000313" key="3">
    <source>
        <dbReference type="Proteomes" id="UP000280881"/>
    </source>
</evidence>
<reference evidence="2 3" key="1">
    <citation type="submission" date="2018-10" db="EMBL/GenBank/DDBJ databases">
        <title>Genomic Encyclopedia of Type Strains, Phase IV (KMG-IV): sequencing the most valuable type-strain genomes for metagenomic binning, comparative biology and taxonomic classification.</title>
        <authorList>
            <person name="Goeker M."/>
        </authorList>
    </citation>
    <scope>NUCLEOTIDE SEQUENCE [LARGE SCALE GENOMIC DNA]</scope>
    <source>
        <strain evidence="2 3">DSM 15521</strain>
    </source>
</reference>
<evidence type="ECO:0000313" key="2">
    <source>
        <dbReference type="EMBL" id="RKQ63328.1"/>
    </source>
</evidence>
<dbReference type="RefSeq" id="WP_121169561.1">
    <property type="nucleotide sequence ID" value="NZ_RBIE01000001.1"/>
</dbReference>
<evidence type="ECO:0000256" key="1">
    <source>
        <dbReference type="SAM" id="SignalP"/>
    </source>
</evidence>
<protein>
    <recommendedName>
        <fullName evidence="4">Fibronectin type-III domain-containing protein</fullName>
    </recommendedName>
</protein>
<dbReference type="OrthoDB" id="11573at2"/>
<organism evidence="2 3">
    <name type="scientific">Thermovibrio guaymasensis</name>
    <dbReference type="NCBI Taxonomy" id="240167"/>
    <lineage>
        <taxon>Bacteria</taxon>
        <taxon>Pseudomonadati</taxon>
        <taxon>Aquificota</taxon>
        <taxon>Aquificia</taxon>
        <taxon>Desulfurobacteriales</taxon>
        <taxon>Desulfurobacteriaceae</taxon>
        <taxon>Thermovibrio</taxon>
    </lineage>
</organism>
<accession>A0A420W7R2</accession>
<comment type="caution">
    <text evidence="2">The sequence shown here is derived from an EMBL/GenBank/DDBJ whole genome shotgun (WGS) entry which is preliminary data.</text>
</comment>
<keyword evidence="1" id="KW-0732">Signal</keyword>
<dbReference type="EMBL" id="RBIE01000001">
    <property type="protein sequence ID" value="RKQ63328.1"/>
    <property type="molecule type" value="Genomic_DNA"/>
</dbReference>